<dbReference type="SUPFAM" id="SSF52540">
    <property type="entry name" value="P-loop containing nucleoside triphosphate hydrolases"/>
    <property type="match status" value="1"/>
</dbReference>
<evidence type="ECO:0000256" key="6">
    <source>
        <dbReference type="ARBA" id="ARBA00023004"/>
    </source>
</evidence>
<evidence type="ECO:0000313" key="10">
    <source>
        <dbReference type="EMBL" id="MDX8335369.1"/>
    </source>
</evidence>
<evidence type="ECO:0000256" key="8">
    <source>
        <dbReference type="ARBA" id="ARBA00023136"/>
    </source>
</evidence>
<keyword evidence="8" id="KW-0472">Membrane</keyword>
<evidence type="ECO:0000259" key="9">
    <source>
        <dbReference type="PROSITE" id="PS50893"/>
    </source>
</evidence>
<dbReference type="EMBL" id="JAVIKH010000002">
    <property type="protein sequence ID" value="MDX8335369.1"/>
    <property type="molecule type" value="Genomic_DNA"/>
</dbReference>
<evidence type="ECO:0000256" key="4">
    <source>
        <dbReference type="ARBA" id="ARBA00022741"/>
    </source>
</evidence>
<organism evidence="10 11">
    <name type="scientific">Candidatus Cetobacterium colombiensis</name>
    <dbReference type="NCBI Taxonomy" id="3073100"/>
    <lineage>
        <taxon>Bacteria</taxon>
        <taxon>Fusobacteriati</taxon>
        <taxon>Fusobacteriota</taxon>
        <taxon>Fusobacteriia</taxon>
        <taxon>Fusobacteriales</taxon>
        <taxon>Fusobacteriaceae</taxon>
        <taxon>Cetobacterium</taxon>
    </lineage>
</organism>
<dbReference type="InterPro" id="IPR027417">
    <property type="entry name" value="P-loop_NTPase"/>
</dbReference>
<gene>
    <name evidence="10" type="ORF">RFV38_02475</name>
</gene>
<keyword evidence="5 10" id="KW-0067">ATP-binding</keyword>
<keyword evidence="4" id="KW-0547">Nucleotide-binding</keyword>
<dbReference type="CDD" id="cd03259">
    <property type="entry name" value="ABC_Carb_Solutes_like"/>
    <property type="match status" value="1"/>
</dbReference>
<dbReference type="InterPro" id="IPR050093">
    <property type="entry name" value="ABC_SmlMolc_Importer"/>
</dbReference>
<evidence type="ECO:0000256" key="5">
    <source>
        <dbReference type="ARBA" id="ARBA00022840"/>
    </source>
</evidence>
<evidence type="ECO:0000313" key="11">
    <source>
        <dbReference type="Proteomes" id="UP001279681"/>
    </source>
</evidence>
<dbReference type="InterPro" id="IPR003593">
    <property type="entry name" value="AAA+_ATPase"/>
</dbReference>
<dbReference type="InterPro" id="IPR017871">
    <property type="entry name" value="ABC_transporter-like_CS"/>
</dbReference>
<evidence type="ECO:0000256" key="2">
    <source>
        <dbReference type="ARBA" id="ARBA00022475"/>
    </source>
</evidence>
<dbReference type="RefSeq" id="WP_320312773.1">
    <property type="nucleotide sequence ID" value="NZ_JAVIKH010000002.1"/>
</dbReference>
<evidence type="ECO:0000256" key="7">
    <source>
        <dbReference type="ARBA" id="ARBA00023065"/>
    </source>
</evidence>
<keyword evidence="1" id="KW-0813">Transport</keyword>
<dbReference type="GO" id="GO:0005524">
    <property type="term" value="F:ATP binding"/>
    <property type="evidence" value="ECO:0007669"/>
    <property type="project" value="UniProtKB-KW"/>
</dbReference>
<dbReference type="PANTHER" id="PTHR42781:SF4">
    <property type="entry name" value="SPERMIDINE_PUTRESCINE IMPORT ATP-BINDING PROTEIN POTA"/>
    <property type="match status" value="1"/>
</dbReference>
<comment type="caution">
    <text evidence="10">The sequence shown here is derived from an EMBL/GenBank/DDBJ whole genome shotgun (WGS) entry which is preliminary data.</text>
</comment>
<sequence length="329" mass="37573">MIEIKRVSKSFSGFSLKNINLFIEKGEFIGILGQSGSGKSTLLNLVAGLDKDFIGEILIDEKKPSKMIKDGEVAMVFQKDLLLPHLNVWENIAFGLKIKKVNKGEIEKRVKEAIKDVDLVGKEKRFPNELSGGEKQRVAIARAIVTRPKILLMDEPFSALDFNLRDRMQKLVKKLHEKLKITIIFVTHDREEAFYLSTKIGVMFKGELLDYGTPESLYYRPKNVYTAKLLAVENIFSKNIFEKIFQCEVKECGFVAIRGRNIKIVDDSKLKGQVHEVNFKMGEYSIEILVQNEKITLVQEKEFTSKIGDVISFDYDDKDKILIEGVKKC</sequence>
<dbReference type="PROSITE" id="PS00211">
    <property type="entry name" value="ABC_TRANSPORTER_1"/>
    <property type="match status" value="1"/>
</dbReference>
<keyword evidence="3" id="KW-0410">Iron transport</keyword>
<evidence type="ECO:0000256" key="1">
    <source>
        <dbReference type="ARBA" id="ARBA00022448"/>
    </source>
</evidence>
<dbReference type="Gene3D" id="3.40.50.300">
    <property type="entry name" value="P-loop containing nucleotide triphosphate hydrolases"/>
    <property type="match status" value="1"/>
</dbReference>
<keyword evidence="11" id="KW-1185">Reference proteome</keyword>
<accession>A0ABU4W779</accession>
<proteinExistence type="predicted"/>
<evidence type="ECO:0000256" key="3">
    <source>
        <dbReference type="ARBA" id="ARBA00022496"/>
    </source>
</evidence>
<dbReference type="SMART" id="SM00382">
    <property type="entry name" value="AAA"/>
    <property type="match status" value="1"/>
</dbReference>
<keyword evidence="6" id="KW-0408">Iron</keyword>
<protein>
    <submittedName>
        <fullName evidence="10">ABC transporter ATP-binding protein</fullName>
    </submittedName>
</protein>
<dbReference type="Pfam" id="PF00005">
    <property type="entry name" value="ABC_tran"/>
    <property type="match status" value="1"/>
</dbReference>
<feature type="domain" description="ABC transporter" evidence="9">
    <location>
        <begin position="2"/>
        <end position="230"/>
    </location>
</feature>
<name>A0ABU4W779_9FUSO</name>
<reference evidence="11" key="1">
    <citation type="submission" date="2023-07" db="EMBL/GenBank/DDBJ databases">
        <authorList>
            <person name="Colorado M.A."/>
            <person name="Villamil L.M."/>
            <person name="Melo J.F."/>
            <person name="Rodriguez J.A."/>
            <person name="Ruiz R.Y."/>
        </authorList>
    </citation>
    <scope>NUCLEOTIDE SEQUENCE [LARGE SCALE GENOMIC DNA]</scope>
    <source>
        <strain evidence="11">C33</strain>
    </source>
</reference>
<keyword evidence="2" id="KW-1003">Cell membrane</keyword>
<dbReference type="PANTHER" id="PTHR42781">
    <property type="entry name" value="SPERMIDINE/PUTRESCINE IMPORT ATP-BINDING PROTEIN POTA"/>
    <property type="match status" value="1"/>
</dbReference>
<dbReference type="Proteomes" id="UP001279681">
    <property type="component" value="Unassembled WGS sequence"/>
</dbReference>
<dbReference type="PROSITE" id="PS50893">
    <property type="entry name" value="ABC_TRANSPORTER_2"/>
    <property type="match status" value="1"/>
</dbReference>
<keyword evidence="7" id="KW-0406">Ion transport</keyword>
<dbReference type="InterPro" id="IPR003439">
    <property type="entry name" value="ABC_transporter-like_ATP-bd"/>
</dbReference>
<dbReference type="InterPro" id="IPR015853">
    <property type="entry name" value="ABC_transpr_FbpC"/>
</dbReference>